<evidence type="ECO:0000256" key="4">
    <source>
        <dbReference type="PROSITE-ProRule" id="PRU00510"/>
    </source>
</evidence>
<evidence type="ECO:0000313" key="7">
    <source>
        <dbReference type="Proteomes" id="UP000295388"/>
    </source>
</evidence>
<keyword evidence="3" id="KW-0862">Zinc</keyword>
<dbReference type="PANTHER" id="PTHR33823">
    <property type="entry name" value="RNA POLYMERASE-BINDING TRANSCRIPTION FACTOR DKSA-RELATED"/>
    <property type="match status" value="1"/>
</dbReference>
<keyword evidence="1" id="KW-0479">Metal-binding</keyword>
<dbReference type="Pfam" id="PF01258">
    <property type="entry name" value="zf-dskA_traR"/>
    <property type="match status" value="1"/>
</dbReference>
<dbReference type="EMBL" id="SNWQ01000057">
    <property type="protein sequence ID" value="TDO27516.1"/>
    <property type="molecule type" value="Genomic_DNA"/>
</dbReference>
<dbReference type="InterPro" id="IPR020458">
    <property type="entry name" value="Znf_DskA_TraR_CS"/>
</dbReference>
<evidence type="ECO:0000256" key="1">
    <source>
        <dbReference type="ARBA" id="ARBA00022723"/>
    </source>
</evidence>
<protein>
    <submittedName>
        <fullName evidence="6">TraR/DksA family transcriptional regulator</fullName>
    </submittedName>
</protein>
<accession>A0A4R6IZX7</accession>
<keyword evidence="7" id="KW-1185">Reference proteome</keyword>
<feature type="zinc finger region" description="dksA C4-type" evidence="4">
    <location>
        <begin position="133"/>
        <end position="157"/>
    </location>
</feature>
<dbReference type="GO" id="GO:0008270">
    <property type="term" value="F:zinc ion binding"/>
    <property type="evidence" value="ECO:0007669"/>
    <property type="project" value="UniProtKB-KW"/>
</dbReference>
<evidence type="ECO:0000259" key="5">
    <source>
        <dbReference type="Pfam" id="PF01258"/>
    </source>
</evidence>
<evidence type="ECO:0000313" key="6">
    <source>
        <dbReference type="EMBL" id="TDO27516.1"/>
    </source>
</evidence>
<feature type="domain" description="Zinc finger DksA/TraR C4-type" evidence="5">
    <location>
        <begin position="128"/>
        <end position="159"/>
    </location>
</feature>
<evidence type="ECO:0000256" key="2">
    <source>
        <dbReference type="ARBA" id="ARBA00022771"/>
    </source>
</evidence>
<evidence type="ECO:0000256" key="3">
    <source>
        <dbReference type="ARBA" id="ARBA00022833"/>
    </source>
</evidence>
<keyword evidence="2" id="KW-0863">Zinc-finger</keyword>
<dbReference type="InterPro" id="IPR000962">
    <property type="entry name" value="Znf_DskA_TraR"/>
</dbReference>
<proteinExistence type="predicted"/>
<dbReference type="SUPFAM" id="SSF57716">
    <property type="entry name" value="Glucocorticoid receptor-like (DNA-binding domain)"/>
    <property type="match status" value="1"/>
</dbReference>
<dbReference type="PROSITE" id="PS51128">
    <property type="entry name" value="ZF_DKSA_2"/>
    <property type="match status" value="1"/>
</dbReference>
<gene>
    <name evidence="6" type="ORF">EV643_15710</name>
</gene>
<dbReference type="Gene3D" id="1.20.120.910">
    <property type="entry name" value="DksA, coiled-coil domain"/>
    <property type="match status" value="1"/>
</dbReference>
<sequence length="161" mass="17437">MPTMLAAVWHIKISRTDLGMSARICGCADLLKGCPGAFHDGKRCQHWRMDRARELLEAERQQALRRLAGLTGDFNEVVAASRDANADDEHDPEGATIAFERSQVGALVLQVQGHLAEVEAAIERLVAGTYGICERCGQPIAKARLEARPAARTCIGCASAR</sequence>
<dbReference type="Proteomes" id="UP000295388">
    <property type="component" value="Unassembled WGS sequence"/>
</dbReference>
<dbReference type="AlphaFoldDB" id="A0A4R6IZX7"/>
<organism evidence="6 7">
    <name type="scientific">Kribbella caucasensis</name>
    <dbReference type="NCBI Taxonomy" id="2512215"/>
    <lineage>
        <taxon>Bacteria</taxon>
        <taxon>Bacillati</taxon>
        <taxon>Actinomycetota</taxon>
        <taxon>Actinomycetes</taxon>
        <taxon>Propionibacteriales</taxon>
        <taxon>Kribbellaceae</taxon>
        <taxon>Kribbella</taxon>
    </lineage>
</organism>
<name>A0A4R6IZX7_9ACTN</name>
<dbReference type="PANTHER" id="PTHR33823:SF4">
    <property type="entry name" value="GENERAL STRESS PROTEIN 16O"/>
    <property type="match status" value="1"/>
</dbReference>
<comment type="caution">
    <text evidence="6">The sequence shown here is derived from an EMBL/GenBank/DDBJ whole genome shotgun (WGS) entry which is preliminary data.</text>
</comment>
<dbReference type="PROSITE" id="PS01102">
    <property type="entry name" value="ZF_DKSA_1"/>
    <property type="match status" value="1"/>
</dbReference>
<reference evidence="6 7" key="1">
    <citation type="submission" date="2019-03" db="EMBL/GenBank/DDBJ databases">
        <title>Genomic Encyclopedia of Type Strains, Phase III (KMG-III): the genomes of soil and plant-associated and newly described type strains.</title>
        <authorList>
            <person name="Whitman W."/>
        </authorList>
    </citation>
    <scope>NUCLEOTIDE SEQUENCE [LARGE SCALE GENOMIC DNA]</scope>
    <source>
        <strain evidence="6 7">VKM Ac-2527</strain>
    </source>
</reference>